<evidence type="ECO:0000256" key="2">
    <source>
        <dbReference type="ARBA" id="ARBA00022884"/>
    </source>
</evidence>
<dbReference type="AlphaFoldDB" id="A0A1E8GJ13"/>
<feature type="domain" description="TRNA-binding" evidence="4">
    <location>
        <begin position="89"/>
        <end position="200"/>
    </location>
</feature>
<dbReference type="InterPro" id="IPR033714">
    <property type="entry name" value="tRNA_bind_bactPheRS"/>
</dbReference>
<name>A0A1E8GJ13_9LACT</name>
<evidence type="ECO:0000313" key="5">
    <source>
        <dbReference type="EMBL" id="OFI48177.1"/>
    </source>
</evidence>
<keyword evidence="2 3" id="KW-0694">RNA-binding</keyword>
<evidence type="ECO:0000313" key="6">
    <source>
        <dbReference type="Proteomes" id="UP000178622"/>
    </source>
</evidence>
<dbReference type="EMBL" id="MKIR01000026">
    <property type="protein sequence ID" value="OFI48177.1"/>
    <property type="molecule type" value="Genomic_DNA"/>
</dbReference>
<proteinExistence type="predicted"/>
<keyword evidence="1 3" id="KW-0820">tRNA-binding</keyword>
<dbReference type="Pfam" id="PF14794">
    <property type="entry name" value="DUF4479"/>
    <property type="match status" value="1"/>
</dbReference>
<dbReference type="InterPro" id="IPR012340">
    <property type="entry name" value="NA-bd_OB-fold"/>
</dbReference>
<keyword evidence="6" id="KW-1185">Reference proteome</keyword>
<dbReference type="OrthoDB" id="9805455at2"/>
<evidence type="ECO:0000256" key="1">
    <source>
        <dbReference type="ARBA" id="ARBA00022555"/>
    </source>
</evidence>
<dbReference type="PROSITE" id="PS50886">
    <property type="entry name" value="TRBD"/>
    <property type="match status" value="1"/>
</dbReference>
<dbReference type="GO" id="GO:0000049">
    <property type="term" value="F:tRNA binding"/>
    <property type="evidence" value="ECO:0007669"/>
    <property type="project" value="UniProtKB-UniRule"/>
</dbReference>
<dbReference type="InterPro" id="IPR002547">
    <property type="entry name" value="tRNA-bd_dom"/>
</dbReference>
<comment type="caution">
    <text evidence="5">The sequence shown here is derived from an EMBL/GenBank/DDBJ whole genome shotgun (WGS) entry which is preliminary data.</text>
</comment>
<protein>
    <submittedName>
        <fullName evidence="5">tRNA-binding protein</fullName>
    </submittedName>
</protein>
<dbReference type="InterPro" id="IPR037154">
    <property type="entry name" value="YtpR-like_sf"/>
</dbReference>
<dbReference type="Gene3D" id="2.40.50.140">
    <property type="entry name" value="Nucleic acid-binding proteins"/>
    <property type="match status" value="1"/>
</dbReference>
<evidence type="ECO:0000256" key="3">
    <source>
        <dbReference type="PROSITE-ProRule" id="PRU00209"/>
    </source>
</evidence>
<dbReference type="Pfam" id="PF01588">
    <property type="entry name" value="tRNA_bind"/>
    <property type="match status" value="1"/>
</dbReference>
<dbReference type="CDD" id="cd02796">
    <property type="entry name" value="tRNA_bind_bactPheRS"/>
    <property type="match status" value="1"/>
</dbReference>
<accession>A0A1E8GJ13</accession>
<sequence>MIAIYNQNLNDVLMFIVADNKGADLDFERKGNVAKVFRQDNGETVAWNIFEASKLFEIVGNGQVEISSEELSQVNSLISESGFDQVIPEDNDPKFVVGEIVELVPHADSDHLNIAQVKISEDETVQIVAGAPNARVGLKTIVALPGAIMPNGSLIFDGELRGVPSSGMMSSPRELALPNAPQKRGIIELSSDAVVGEKFDPAKHWQG</sequence>
<dbReference type="STRING" id="1859473.BG261_07805"/>
<evidence type="ECO:0000259" key="4">
    <source>
        <dbReference type="PROSITE" id="PS50886"/>
    </source>
</evidence>
<reference evidence="6" key="1">
    <citation type="submission" date="2016-09" db="EMBL/GenBank/DDBJ databases">
        <title>Draft genome sequence of a novel species of the family Streptococcaceae isolated from flowers.</title>
        <authorList>
            <person name="Chuah L.-O."/>
            <person name="Yap K.-P."/>
            <person name="Thong K.L."/>
            <person name="Liong M.T."/>
            <person name="Ahmad R."/>
            <person name="Rusul G."/>
        </authorList>
    </citation>
    <scope>NUCLEOTIDE SEQUENCE [LARGE SCALE GENOMIC DNA]</scope>
    <source>
        <strain evidence="6">DF1</strain>
    </source>
</reference>
<dbReference type="Proteomes" id="UP000178622">
    <property type="component" value="Unassembled WGS sequence"/>
</dbReference>
<gene>
    <name evidence="5" type="ORF">BG261_07805</name>
</gene>
<dbReference type="InterPro" id="IPR027855">
    <property type="entry name" value="DUF4479"/>
</dbReference>
<organism evidence="5 6">
    <name type="scientific">Floricoccus tropicus</name>
    <dbReference type="NCBI Taxonomy" id="1859473"/>
    <lineage>
        <taxon>Bacteria</taxon>
        <taxon>Bacillati</taxon>
        <taxon>Bacillota</taxon>
        <taxon>Bacilli</taxon>
        <taxon>Lactobacillales</taxon>
        <taxon>Streptococcaceae</taxon>
        <taxon>Floricoccus</taxon>
    </lineage>
</organism>
<dbReference type="NCBIfam" id="NF045760">
    <property type="entry name" value="YtpR"/>
    <property type="match status" value="1"/>
</dbReference>
<dbReference type="Gene3D" id="3.30.1940.10">
    <property type="entry name" value="YtpR-like"/>
    <property type="match status" value="1"/>
</dbReference>
<dbReference type="SUPFAM" id="SSF50249">
    <property type="entry name" value="Nucleic acid-binding proteins"/>
    <property type="match status" value="1"/>
</dbReference>